<proteinExistence type="predicted"/>
<dbReference type="EMBL" id="JAQIBC010000002">
    <property type="protein sequence ID" value="MDM5263498.1"/>
    <property type="molecule type" value="Genomic_DNA"/>
</dbReference>
<evidence type="ECO:0000259" key="1">
    <source>
        <dbReference type="Pfam" id="PF00085"/>
    </source>
</evidence>
<dbReference type="RefSeq" id="WP_289401529.1">
    <property type="nucleotide sequence ID" value="NZ_JAQIBC010000002.1"/>
</dbReference>
<gene>
    <name evidence="2" type="ORF">PF327_04745</name>
</gene>
<sequence length="126" mass="14675">MKLIITVFLVFCVSMAFGKEHMLKESSYKKIQQSIGKGKPYFLEVGSDTCHSCKIMGSMLYKIVQENPVYNIHFINVKKEREAASILNIMMIPTQIIYDKEGKEVYRHIGLLSEDELVQLFIRYQF</sequence>
<protein>
    <submittedName>
        <fullName evidence="2">Thioredoxin family protein</fullName>
    </submittedName>
</protein>
<dbReference type="InterPro" id="IPR036249">
    <property type="entry name" value="Thioredoxin-like_sf"/>
</dbReference>
<dbReference type="Pfam" id="PF00085">
    <property type="entry name" value="Thioredoxin"/>
    <property type="match status" value="1"/>
</dbReference>
<dbReference type="InterPro" id="IPR013766">
    <property type="entry name" value="Thioredoxin_domain"/>
</dbReference>
<name>A0ABT7QQZ8_9BACT</name>
<dbReference type="CDD" id="cd02947">
    <property type="entry name" value="TRX_family"/>
    <property type="match status" value="1"/>
</dbReference>
<reference evidence="2" key="1">
    <citation type="submission" date="2023-01" db="EMBL/GenBank/DDBJ databases">
        <title>Sulfurovum sp. XTW-4 genome assembly.</title>
        <authorList>
            <person name="Wang J."/>
        </authorList>
    </citation>
    <scope>NUCLEOTIDE SEQUENCE</scope>
    <source>
        <strain evidence="2">XTW-4</strain>
    </source>
</reference>
<evidence type="ECO:0000313" key="3">
    <source>
        <dbReference type="Proteomes" id="UP001169066"/>
    </source>
</evidence>
<keyword evidence="3" id="KW-1185">Reference proteome</keyword>
<dbReference type="Gene3D" id="3.40.30.10">
    <property type="entry name" value="Glutaredoxin"/>
    <property type="match status" value="1"/>
</dbReference>
<accession>A0ABT7QQZ8</accession>
<evidence type="ECO:0000313" key="2">
    <source>
        <dbReference type="EMBL" id="MDM5263498.1"/>
    </source>
</evidence>
<feature type="domain" description="Thioredoxin" evidence="1">
    <location>
        <begin position="32"/>
        <end position="120"/>
    </location>
</feature>
<dbReference type="SUPFAM" id="SSF52833">
    <property type="entry name" value="Thioredoxin-like"/>
    <property type="match status" value="1"/>
</dbReference>
<comment type="caution">
    <text evidence="2">The sequence shown here is derived from an EMBL/GenBank/DDBJ whole genome shotgun (WGS) entry which is preliminary data.</text>
</comment>
<organism evidence="2 3">
    <name type="scientific">Sulfurovum xiamenensis</name>
    <dbReference type="NCBI Taxonomy" id="3019066"/>
    <lineage>
        <taxon>Bacteria</taxon>
        <taxon>Pseudomonadati</taxon>
        <taxon>Campylobacterota</taxon>
        <taxon>Epsilonproteobacteria</taxon>
        <taxon>Campylobacterales</taxon>
        <taxon>Sulfurovaceae</taxon>
        <taxon>Sulfurovum</taxon>
    </lineage>
</organism>
<dbReference type="Proteomes" id="UP001169066">
    <property type="component" value="Unassembled WGS sequence"/>
</dbReference>